<sequence>MRGDRRLLLALLAPGVLLAAWEAVALLLLFTGAAPESRTGLGAALSTQAPVLAVWWLAAAAAAAFGLYRLHAVFVAGADRLADATRVLAGDPQAPAIPPQGNATLRALAEAINTLADRHRTLRSDMDERIADASEAVAYQRDQLAALMAELEQGVIVCNLDGRILLYNQQSSRLFASCGGTVGLGRSIDALLDPALIAHAREMLEQRGAGGAPAHFVTGLPDGHLLRVGMAGVRPAGEGATAALTGFVLLVDDITEEQRAHASRDARLLTLTEASRASLAAMQAALDLMDYPDLAEDERARFQAIVRDEVSAMGRRLEALAADTSEDLKGRWPLQDMLGADLLAAAARRIAATSGDAAETDAEPGLWLRVDSFAVISALAFLAGRHGAAAGRPALRLRRAEGRAHLDLLWRGESAEPAPGWQTEPMQVGDERLPLTVRDVAERHGGEVWFGRQREGSDRFVRFLLPLASGAPQAPLAPSDSRPVYYDFDLFRASAEGSTLDERPLTGISYTVFDTETTGLDPAGGDEIIQIGATRIVNGRLLDGECFDQLVNPGRHIPEASIPIHGIRPEMVRSKPPIAEVLPLFHAFAADTVLVGHNVAFDMRFLQIKEAVSGVRFEQPVLDTLLLASIVHPHETEHGLEATAARLGINLAARHTAVGDALTTAAIFLKLLPLLAQKGITTLGEARAASAGSFYARLRY</sequence>
<gene>
    <name evidence="6" type="ORF">FHS82_002505</name>
</gene>
<evidence type="ECO:0000256" key="3">
    <source>
        <dbReference type="ARBA" id="ARBA00049244"/>
    </source>
</evidence>
<dbReference type="RefSeq" id="WP_166953216.1">
    <property type="nucleotide sequence ID" value="NZ_JAASQI010000005.1"/>
</dbReference>
<keyword evidence="7" id="KW-1185">Reference proteome</keyword>
<dbReference type="Gene3D" id="3.30.420.10">
    <property type="entry name" value="Ribonuclease H-like superfamily/Ribonuclease H"/>
    <property type="match status" value="1"/>
</dbReference>
<comment type="caution">
    <text evidence="6">The sequence shown here is derived from an EMBL/GenBank/DDBJ whole genome shotgun (WGS) entry which is preliminary data.</text>
</comment>
<dbReference type="GO" id="GO:0003887">
    <property type="term" value="F:DNA-directed DNA polymerase activity"/>
    <property type="evidence" value="ECO:0007669"/>
    <property type="project" value="UniProtKB-EC"/>
</dbReference>
<feature type="domain" description="PAS" evidence="4">
    <location>
        <begin position="142"/>
        <end position="209"/>
    </location>
</feature>
<dbReference type="PANTHER" id="PTHR30231:SF41">
    <property type="entry name" value="DNA POLYMERASE III SUBUNIT EPSILON"/>
    <property type="match status" value="1"/>
</dbReference>
<proteinExistence type="predicted"/>
<dbReference type="InterPro" id="IPR013520">
    <property type="entry name" value="Ribonucl_H"/>
</dbReference>
<comment type="function">
    <text evidence="2">DNA polymerase III is a complex, multichain enzyme responsible for most of the replicative synthesis in bacteria. The epsilon subunit contain the editing function and is a proofreading 3'-5' exonuclease.</text>
</comment>
<organism evidence="6 7">
    <name type="scientific">Pseudochelatococcus lubricantis</name>
    <dbReference type="NCBI Taxonomy" id="1538102"/>
    <lineage>
        <taxon>Bacteria</taxon>
        <taxon>Pseudomonadati</taxon>
        <taxon>Pseudomonadota</taxon>
        <taxon>Alphaproteobacteria</taxon>
        <taxon>Hyphomicrobiales</taxon>
        <taxon>Chelatococcaceae</taxon>
        <taxon>Pseudochelatococcus</taxon>
    </lineage>
</organism>
<dbReference type="PANTHER" id="PTHR30231">
    <property type="entry name" value="DNA POLYMERASE III SUBUNIT EPSILON"/>
    <property type="match status" value="1"/>
</dbReference>
<dbReference type="EC" id="2.7.7.7" evidence="1"/>
<evidence type="ECO:0000256" key="1">
    <source>
        <dbReference type="ARBA" id="ARBA00012417"/>
    </source>
</evidence>
<dbReference type="CDD" id="cd00130">
    <property type="entry name" value="PAS"/>
    <property type="match status" value="1"/>
</dbReference>
<dbReference type="Gene3D" id="3.30.450.20">
    <property type="entry name" value="PAS domain"/>
    <property type="match status" value="1"/>
</dbReference>
<dbReference type="SMART" id="SM00091">
    <property type="entry name" value="PAS"/>
    <property type="match status" value="1"/>
</dbReference>
<evidence type="ECO:0000313" key="7">
    <source>
        <dbReference type="Proteomes" id="UP001429580"/>
    </source>
</evidence>
<dbReference type="InterPro" id="IPR035965">
    <property type="entry name" value="PAS-like_dom_sf"/>
</dbReference>
<name>A0ABX0V0F5_9HYPH</name>
<dbReference type="InterPro" id="IPR012337">
    <property type="entry name" value="RNaseH-like_sf"/>
</dbReference>
<comment type="catalytic activity">
    <reaction evidence="3">
        <text>DNA(n) + a 2'-deoxyribonucleoside 5'-triphosphate = DNA(n+1) + diphosphate</text>
        <dbReference type="Rhea" id="RHEA:22508"/>
        <dbReference type="Rhea" id="RHEA-COMP:17339"/>
        <dbReference type="Rhea" id="RHEA-COMP:17340"/>
        <dbReference type="ChEBI" id="CHEBI:33019"/>
        <dbReference type="ChEBI" id="CHEBI:61560"/>
        <dbReference type="ChEBI" id="CHEBI:173112"/>
        <dbReference type="EC" id="2.7.7.7"/>
    </reaction>
</comment>
<dbReference type="InterPro" id="IPR036397">
    <property type="entry name" value="RNaseH_sf"/>
</dbReference>
<reference evidence="6 7" key="1">
    <citation type="submission" date="2020-03" db="EMBL/GenBank/DDBJ databases">
        <title>Genomic Encyclopedia of Type Strains, Phase IV (KMG-IV): sequencing the most valuable type-strain genomes for metagenomic binning, comparative biology and taxonomic classification.</title>
        <authorList>
            <person name="Goeker M."/>
        </authorList>
    </citation>
    <scope>NUCLEOTIDE SEQUENCE [LARGE SCALE GENOMIC DNA]</scope>
    <source>
        <strain evidence="6 7">DSM 103870</strain>
    </source>
</reference>
<dbReference type="EMBL" id="JAASQI010000005">
    <property type="protein sequence ID" value="NIJ58657.1"/>
    <property type="molecule type" value="Genomic_DNA"/>
</dbReference>
<dbReference type="SUPFAM" id="SSF55785">
    <property type="entry name" value="PYP-like sensor domain (PAS domain)"/>
    <property type="match status" value="1"/>
</dbReference>
<feature type="domain" description="Exonuclease" evidence="5">
    <location>
        <begin position="509"/>
        <end position="677"/>
    </location>
</feature>
<dbReference type="InterPro" id="IPR006054">
    <property type="entry name" value="DnaQ"/>
</dbReference>
<evidence type="ECO:0000256" key="2">
    <source>
        <dbReference type="ARBA" id="ARBA00025483"/>
    </source>
</evidence>
<evidence type="ECO:0000259" key="4">
    <source>
        <dbReference type="SMART" id="SM00091"/>
    </source>
</evidence>
<dbReference type="SMART" id="SM00479">
    <property type="entry name" value="EXOIII"/>
    <property type="match status" value="1"/>
</dbReference>
<dbReference type="Proteomes" id="UP001429580">
    <property type="component" value="Unassembled WGS sequence"/>
</dbReference>
<dbReference type="InterPro" id="IPR000014">
    <property type="entry name" value="PAS"/>
</dbReference>
<accession>A0ABX0V0F5</accession>
<dbReference type="Pfam" id="PF00929">
    <property type="entry name" value="RNase_T"/>
    <property type="match status" value="1"/>
</dbReference>
<dbReference type="SUPFAM" id="SSF53098">
    <property type="entry name" value="Ribonuclease H-like"/>
    <property type="match status" value="1"/>
</dbReference>
<dbReference type="NCBIfam" id="TIGR00573">
    <property type="entry name" value="dnaq"/>
    <property type="match status" value="1"/>
</dbReference>
<evidence type="ECO:0000259" key="5">
    <source>
        <dbReference type="SMART" id="SM00479"/>
    </source>
</evidence>
<keyword evidence="6" id="KW-0808">Transferase</keyword>
<dbReference type="CDD" id="cd06127">
    <property type="entry name" value="DEDDh"/>
    <property type="match status" value="1"/>
</dbReference>
<evidence type="ECO:0000313" key="6">
    <source>
        <dbReference type="EMBL" id="NIJ58657.1"/>
    </source>
</evidence>
<protein>
    <recommendedName>
        <fullName evidence="1">DNA-directed DNA polymerase</fullName>
        <ecNumber evidence="1">2.7.7.7</ecNumber>
    </recommendedName>
</protein>
<keyword evidence="6" id="KW-0548">Nucleotidyltransferase</keyword>